<protein>
    <submittedName>
        <fullName evidence="1">Uncharacterized protein</fullName>
    </submittedName>
</protein>
<name>A0A061SE50_9CHLO</name>
<dbReference type="AlphaFoldDB" id="A0A061SE50"/>
<reference evidence="1" key="1">
    <citation type="submission" date="2014-05" db="EMBL/GenBank/DDBJ databases">
        <title>The transcriptome of the halophilic microalga Tetraselmis sp. GSL018 isolated from the Great Salt Lake, Utah.</title>
        <authorList>
            <person name="Jinkerson R.E."/>
            <person name="D'Adamo S."/>
            <person name="Posewitz M.C."/>
        </authorList>
    </citation>
    <scope>NUCLEOTIDE SEQUENCE</scope>
    <source>
        <strain evidence="1">GSL018</strain>
    </source>
</reference>
<proteinExistence type="predicted"/>
<accession>A0A061SE50</accession>
<dbReference type="EMBL" id="GBEZ01002499">
    <property type="protein sequence ID" value="JAC82563.1"/>
    <property type="molecule type" value="Transcribed_RNA"/>
</dbReference>
<sequence>MVAAARLHPGCRFVVLAPNRSQALLHFPPGFWLGRLEVLELRPSKRPGAWGFLQGLVRRFTAGGGAGGAHSILAERLELERRFLESIASDRSLADRYGNLVMTDFGALTLRPLHAALREMAEKHSSRENGVSVAVPFSGSPESPNVFIGTWFVKREHAGEAAEFAWHLLREIGREKPPREGQDTPESVKTPWTARLRCEGGRLLESAAAASLLRRCSVASGGKDEDNAVHHEGITVHLLPCSMWFTHADGAGNCKARRDGETRLLHFGTSAEARHAIGLAAWTMKETASGVPAVRTVVHHVLQNPGLFDNGVQDVFSTVSRAIDAAGTPESLNTSTPSRETQSNPKAVEDILLEALPLKGVAMIGHPDEN</sequence>
<gene>
    <name evidence="1" type="ORF">TSPGSL018_5447</name>
</gene>
<evidence type="ECO:0000313" key="1">
    <source>
        <dbReference type="EMBL" id="JAC82563.1"/>
    </source>
</evidence>
<organism evidence="1">
    <name type="scientific">Tetraselmis sp. GSL018</name>
    <dbReference type="NCBI Taxonomy" id="582737"/>
    <lineage>
        <taxon>Eukaryota</taxon>
        <taxon>Viridiplantae</taxon>
        <taxon>Chlorophyta</taxon>
        <taxon>core chlorophytes</taxon>
        <taxon>Chlorodendrophyceae</taxon>
        <taxon>Chlorodendrales</taxon>
        <taxon>Chlorodendraceae</taxon>
        <taxon>Tetraselmis</taxon>
    </lineage>
</organism>